<dbReference type="Pfam" id="PF00112">
    <property type="entry name" value="Peptidase_C1"/>
    <property type="match status" value="1"/>
</dbReference>
<dbReference type="CDD" id="cd02248">
    <property type="entry name" value="Peptidase_C1A"/>
    <property type="match status" value="1"/>
</dbReference>
<dbReference type="InterPro" id="IPR000668">
    <property type="entry name" value="Peptidase_C1A_C"/>
</dbReference>
<dbReference type="InterPro" id="IPR039417">
    <property type="entry name" value="Peptidase_C1A_papain-like"/>
</dbReference>
<evidence type="ECO:0000313" key="4">
    <source>
        <dbReference type="Proteomes" id="UP000299102"/>
    </source>
</evidence>
<protein>
    <submittedName>
        <fullName evidence="3">Cathepsin O</fullName>
    </submittedName>
</protein>
<gene>
    <name evidence="3" type="primary">CTSO</name>
    <name evidence="3" type="ORF">EVAR_102671_1</name>
</gene>
<sequence length="333" mass="37873">MGAAIKPIESFHVVEGYRLRQKEPYGFTSLSICLPRPFFPEFVKRFLKRVEKRNRPYIKANTTPAHGVTKFADMSEKEFRATYLNCPTADIALEHNNWKRTICKSILISEDIHGDVVNKSVDWRQRGYVGSVVNQGKCCGCWAASIVGVMETMAANKRKKFQQFSIQQLIDCDYDTSHCRGANLISALDYMCLKNMEVAKAEEYPDTWVDGNCQDIKVHGQWKLYGYTYSWNLDVNSTLRLLAQHGPLVVQVNAHMWDSYVAGGVLQWHCSDDPSLMSHAVQLVGYDLNAEVPYYIVRNSWGKDFGEDGYLRLQVAGNLCGVRNFVTVLDVTQ</sequence>
<dbReference type="SUPFAM" id="SSF54001">
    <property type="entry name" value="Cysteine proteinases"/>
    <property type="match status" value="1"/>
</dbReference>
<keyword evidence="4" id="KW-1185">Reference proteome</keyword>
<organism evidence="3 4">
    <name type="scientific">Eumeta variegata</name>
    <name type="common">Bagworm moth</name>
    <name type="synonym">Eumeta japonica</name>
    <dbReference type="NCBI Taxonomy" id="151549"/>
    <lineage>
        <taxon>Eukaryota</taxon>
        <taxon>Metazoa</taxon>
        <taxon>Ecdysozoa</taxon>
        <taxon>Arthropoda</taxon>
        <taxon>Hexapoda</taxon>
        <taxon>Insecta</taxon>
        <taxon>Pterygota</taxon>
        <taxon>Neoptera</taxon>
        <taxon>Endopterygota</taxon>
        <taxon>Lepidoptera</taxon>
        <taxon>Glossata</taxon>
        <taxon>Ditrysia</taxon>
        <taxon>Tineoidea</taxon>
        <taxon>Psychidae</taxon>
        <taxon>Oiketicinae</taxon>
        <taxon>Eumeta</taxon>
    </lineage>
</organism>
<dbReference type="InterPro" id="IPR013128">
    <property type="entry name" value="Peptidase_C1A"/>
</dbReference>
<dbReference type="STRING" id="151549.A0A4C1TUW1"/>
<proteinExistence type="inferred from homology"/>
<evidence type="ECO:0000259" key="2">
    <source>
        <dbReference type="SMART" id="SM00645"/>
    </source>
</evidence>
<dbReference type="PROSITE" id="PS00639">
    <property type="entry name" value="THIOL_PROTEASE_HIS"/>
    <property type="match status" value="1"/>
</dbReference>
<dbReference type="GO" id="GO:0006508">
    <property type="term" value="P:proteolysis"/>
    <property type="evidence" value="ECO:0007669"/>
    <property type="project" value="InterPro"/>
</dbReference>
<comment type="caution">
    <text evidence="3">The sequence shown here is derived from an EMBL/GenBank/DDBJ whole genome shotgun (WGS) entry which is preliminary data.</text>
</comment>
<dbReference type="GO" id="GO:0008234">
    <property type="term" value="F:cysteine-type peptidase activity"/>
    <property type="evidence" value="ECO:0007669"/>
    <property type="project" value="InterPro"/>
</dbReference>
<accession>A0A4C1TUW1</accession>
<dbReference type="InterPro" id="IPR038765">
    <property type="entry name" value="Papain-like_cys_pep_sf"/>
</dbReference>
<feature type="domain" description="Peptidase C1A papain C-terminal" evidence="2">
    <location>
        <begin position="117"/>
        <end position="331"/>
    </location>
</feature>
<dbReference type="InterPro" id="IPR025660">
    <property type="entry name" value="Pept_his_AS"/>
</dbReference>
<dbReference type="OrthoDB" id="387093at2759"/>
<name>A0A4C1TUW1_EUMVA</name>
<dbReference type="Proteomes" id="UP000299102">
    <property type="component" value="Unassembled WGS sequence"/>
</dbReference>
<evidence type="ECO:0000256" key="1">
    <source>
        <dbReference type="ARBA" id="ARBA00008455"/>
    </source>
</evidence>
<dbReference type="PANTHER" id="PTHR12411">
    <property type="entry name" value="CYSTEINE PROTEASE FAMILY C1-RELATED"/>
    <property type="match status" value="1"/>
</dbReference>
<dbReference type="SMART" id="SM00645">
    <property type="entry name" value="Pept_C1"/>
    <property type="match status" value="1"/>
</dbReference>
<dbReference type="EMBL" id="BGZK01000090">
    <property type="protein sequence ID" value="GBP17812.1"/>
    <property type="molecule type" value="Genomic_DNA"/>
</dbReference>
<evidence type="ECO:0000313" key="3">
    <source>
        <dbReference type="EMBL" id="GBP17812.1"/>
    </source>
</evidence>
<dbReference type="Gene3D" id="3.90.70.10">
    <property type="entry name" value="Cysteine proteinases"/>
    <property type="match status" value="1"/>
</dbReference>
<dbReference type="AlphaFoldDB" id="A0A4C1TUW1"/>
<reference evidence="3 4" key="1">
    <citation type="journal article" date="2019" name="Commun. Biol.">
        <title>The bagworm genome reveals a unique fibroin gene that provides high tensile strength.</title>
        <authorList>
            <person name="Kono N."/>
            <person name="Nakamura H."/>
            <person name="Ohtoshi R."/>
            <person name="Tomita M."/>
            <person name="Numata K."/>
            <person name="Arakawa K."/>
        </authorList>
    </citation>
    <scope>NUCLEOTIDE SEQUENCE [LARGE SCALE GENOMIC DNA]</scope>
</reference>
<comment type="similarity">
    <text evidence="1">Belongs to the peptidase C1 family.</text>
</comment>